<comment type="caution">
    <text evidence="1">The sequence shown here is derived from an EMBL/GenBank/DDBJ whole genome shotgun (WGS) entry which is preliminary data.</text>
</comment>
<dbReference type="Proteomes" id="UP000291404">
    <property type="component" value="Unassembled WGS sequence"/>
</dbReference>
<protein>
    <submittedName>
        <fullName evidence="1">Uncharacterized protein</fullName>
    </submittedName>
</protein>
<gene>
    <name evidence="1" type="ORF">CWI36_3205p0010</name>
</gene>
<accession>A0A4Q9KQT1</accession>
<evidence type="ECO:0000313" key="2">
    <source>
        <dbReference type="Proteomes" id="UP000291404"/>
    </source>
</evidence>
<evidence type="ECO:0000313" key="1">
    <source>
        <dbReference type="EMBL" id="TBT97013.1"/>
    </source>
</evidence>
<sequence length="212" mass="24790">MMIGLEEASLTWINSLKLSRSLSQFFYITELEVSEVSKMIYVLKILANNLAFDFKSANNDISDINCPSDSLKFLFENYDLSSINKLSLYDFCVTKSNLKAFSNLLNLKELNFFIINFETISLSELFCASREYNIKRMKLERIYIAAKDLIFIANLNNLKELEFEGCYIQQKTYLHCIKMLFLNEFYIELICSYLSEEIIQVIKEDLKLKIAI</sequence>
<dbReference type="AlphaFoldDB" id="A0A4Q9KQT1"/>
<name>A0A4Q9KQT1_9MICR</name>
<dbReference type="VEuPathDB" id="MicrosporidiaDB:CWI39_2778p0010"/>
<organism evidence="1 2">
    <name type="scientific">Hamiltosporidium magnivora</name>
    <dbReference type="NCBI Taxonomy" id="148818"/>
    <lineage>
        <taxon>Eukaryota</taxon>
        <taxon>Fungi</taxon>
        <taxon>Fungi incertae sedis</taxon>
        <taxon>Microsporidia</taxon>
        <taxon>Dubosqiidae</taxon>
        <taxon>Hamiltosporidium</taxon>
    </lineage>
</organism>
<dbReference type="VEuPathDB" id="MicrosporidiaDB:CWI36_3205p0010"/>
<keyword evidence="2" id="KW-1185">Reference proteome</keyword>
<dbReference type="EMBL" id="PITI01003205">
    <property type="protein sequence ID" value="TBT97013.1"/>
    <property type="molecule type" value="Genomic_DNA"/>
</dbReference>
<reference evidence="1 2" key="1">
    <citation type="submission" date="2017-12" db="EMBL/GenBank/DDBJ databases">
        <authorList>
            <person name="Pombert J.-F."/>
            <person name="Haag K.L."/>
            <person name="Ebert D."/>
        </authorList>
    </citation>
    <scope>NUCLEOTIDE SEQUENCE [LARGE SCALE GENOMIC DNA]</scope>
    <source>
        <strain evidence="1">BE-OM-2</strain>
    </source>
</reference>
<dbReference type="Gene3D" id="3.80.10.10">
    <property type="entry name" value="Ribonuclease Inhibitor"/>
    <property type="match status" value="1"/>
</dbReference>
<proteinExistence type="predicted"/>
<dbReference type="InterPro" id="IPR032675">
    <property type="entry name" value="LRR_dom_sf"/>
</dbReference>